<dbReference type="STRING" id="27835.A0A0N4YHZ5"/>
<evidence type="ECO:0000313" key="3">
    <source>
        <dbReference type="EMBL" id="VDL80104.1"/>
    </source>
</evidence>
<evidence type="ECO:0000256" key="1">
    <source>
        <dbReference type="SAM" id="MobiDB-lite"/>
    </source>
</evidence>
<feature type="transmembrane region" description="Helical" evidence="2">
    <location>
        <begin position="246"/>
        <end position="270"/>
    </location>
</feature>
<evidence type="ECO:0000256" key="2">
    <source>
        <dbReference type="SAM" id="Phobius"/>
    </source>
</evidence>
<dbReference type="OMA" id="MVALWNV"/>
<dbReference type="EMBL" id="UYSL01022240">
    <property type="protein sequence ID" value="VDL80104.1"/>
    <property type="molecule type" value="Genomic_DNA"/>
</dbReference>
<dbReference type="WBParaSite" id="NBR_0001650801-mRNA-1">
    <property type="protein sequence ID" value="NBR_0001650801-mRNA-1"/>
    <property type="gene ID" value="NBR_0001650801"/>
</dbReference>
<reference evidence="3 4" key="2">
    <citation type="submission" date="2018-11" db="EMBL/GenBank/DDBJ databases">
        <authorList>
            <consortium name="Pathogen Informatics"/>
        </authorList>
    </citation>
    <scope>NUCLEOTIDE SEQUENCE [LARGE SCALE GENOMIC DNA]</scope>
</reference>
<proteinExistence type="predicted"/>
<keyword evidence="2" id="KW-0812">Transmembrane</keyword>
<protein>
    <submittedName>
        <fullName evidence="5">G_PROTEIN_RECEP_F2_4 domain-containing protein</fullName>
    </submittedName>
</protein>
<name>A0A0N4YHZ5_NIPBR</name>
<accession>A0A0N4YHZ5</accession>
<evidence type="ECO:0000313" key="4">
    <source>
        <dbReference type="Proteomes" id="UP000271162"/>
    </source>
</evidence>
<keyword evidence="2" id="KW-0472">Membrane</keyword>
<dbReference type="Proteomes" id="UP000271162">
    <property type="component" value="Unassembled WGS sequence"/>
</dbReference>
<gene>
    <name evidence="3" type="ORF">NBR_LOCUS16509</name>
</gene>
<dbReference type="AlphaFoldDB" id="A0A0N4YHZ5"/>
<feature type="transmembrane region" description="Helical" evidence="2">
    <location>
        <begin position="123"/>
        <end position="143"/>
    </location>
</feature>
<keyword evidence="2" id="KW-1133">Transmembrane helix</keyword>
<reference evidence="5" key="1">
    <citation type="submission" date="2017-02" db="UniProtKB">
        <authorList>
            <consortium name="WormBaseParasite"/>
        </authorList>
    </citation>
    <scope>IDENTIFICATION</scope>
</reference>
<keyword evidence="4" id="KW-1185">Reference proteome</keyword>
<organism evidence="5">
    <name type="scientific">Nippostrongylus brasiliensis</name>
    <name type="common">Rat hookworm</name>
    <dbReference type="NCBI Taxonomy" id="27835"/>
    <lineage>
        <taxon>Eukaryota</taxon>
        <taxon>Metazoa</taxon>
        <taxon>Ecdysozoa</taxon>
        <taxon>Nematoda</taxon>
        <taxon>Chromadorea</taxon>
        <taxon>Rhabditida</taxon>
        <taxon>Rhabditina</taxon>
        <taxon>Rhabditomorpha</taxon>
        <taxon>Strongyloidea</taxon>
        <taxon>Heligmosomidae</taxon>
        <taxon>Nippostrongylus</taxon>
    </lineage>
</organism>
<feature type="region of interest" description="Disordered" evidence="1">
    <location>
        <begin position="63"/>
        <end position="85"/>
    </location>
</feature>
<sequence length="299" mass="33009">MRKTDSVGLDRPSLNKGDILNTNMSFPDSIRMEPIRLPRATILRNTPIFDISEERETFFEQAVRSSPPIPRISPSSKPVEQPPTQAFSTVTDGVLNGTATGSDLHTMTAKALDSNCYLGCQRFVFIVAKYPALVMAMVALWNVTGRGRGMAKSSTEEAAFYAALATAAVVLVSQILFQTNHHHCYKKARVMSILYHLSMVVAFCTAAACVVLAGVNLHSYSGESKIYTCKYQNNAPCYTTHQRLTYLATLVGCGGIIVILAVLTFIYGAVGQSVMKKRLSEEYKKEAHQQTYENHAFQY</sequence>
<evidence type="ECO:0000313" key="5">
    <source>
        <dbReference type="WBParaSite" id="NBR_0001650801-mRNA-1"/>
    </source>
</evidence>
<feature type="transmembrane region" description="Helical" evidence="2">
    <location>
        <begin position="193"/>
        <end position="215"/>
    </location>
</feature>
<feature type="transmembrane region" description="Helical" evidence="2">
    <location>
        <begin position="158"/>
        <end position="177"/>
    </location>
</feature>